<keyword evidence="4" id="KW-1185">Reference proteome</keyword>
<protein>
    <submittedName>
        <fullName evidence="3">Uncharacterized protein</fullName>
    </submittedName>
</protein>
<accession>A0A2N9JEM7</accession>
<dbReference type="AlphaFoldDB" id="A0A2N9JEM7"/>
<keyword evidence="2" id="KW-1133">Transmembrane helix</keyword>
<name>A0A2N9JEM7_9ACTN</name>
<dbReference type="KEGG" id="mgg:MPLG2_0942"/>
<evidence type="ECO:0000313" key="3">
    <source>
        <dbReference type="EMBL" id="SPD85978.1"/>
    </source>
</evidence>
<dbReference type="RefSeq" id="WP_158680868.1">
    <property type="nucleotide sequence ID" value="NZ_BAAAGO010000065.1"/>
</dbReference>
<feature type="transmembrane region" description="Helical" evidence="2">
    <location>
        <begin position="55"/>
        <end position="79"/>
    </location>
</feature>
<sequence length="177" mass="20098">MSESLPEGVSWLSRHSKSSKWKLATGEDLEHALRAAERLLAQAEGRQQHAQNRSFAIVSLIVGAALSMLASMFLVVQFMYREADFQYTALAIPFTLLPAVGVLLYWFRLFLAHKRQTEEDATVELAAELASLVGEVMNDVAQREAWSYMRIKATQLRLSAFPMPRFFSESGRWRTNE</sequence>
<keyword evidence="2" id="KW-0812">Transmembrane</keyword>
<reference evidence="3 4" key="1">
    <citation type="submission" date="2018-02" db="EMBL/GenBank/DDBJ databases">
        <authorList>
            <person name="Cohen D.B."/>
            <person name="Kent A.D."/>
        </authorList>
    </citation>
    <scope>NUCLEOTIDE SEQUENCE [LARGE SCALE GENOMIC DNA]</scope>
    <source>
        <strain evidence="3">1</strain>
    </source>
</reference>
<dbReference type="EMBL" id="LT985188">
    <property type="protein sequence ID" value="SPD85978.1"/>
    <property type="molecule type" value="Genomic_DNA"/>
</dbReference>
<feature type="coiled-coil region" evidence="1">
    <location>
        <begin position="26"/>
        <end position="53"/>
    </location>
</feature>
<proteinExistence type="predicted"/>
<feature type="transmembrane region" description="Helical" evidence="2">
    <location>
        <begin position="85"/>
        <end position="107"/>
    </location>
</feature>
<keyword evidence="2" id="KW-0472">Membrane</keyword>
<evidence type="ECO:0000256" key="2">
    <source>
        <dbReference type="SAM" id="Phobius"/>
    </source>
</evidence>
<organism evidence="3 4">
    <name type="scientific">Micropruina glycogenica</name>
    <dbReference type="NCBI Taxonomy" id="75385"/>
    <lineage>
        <taxon>Bacteria</taxon>
        <taxon>Bacillati</taxon>
        <taxon>Actinomycetota</taxon>
        <taxon>Actinomycetes</taxon>
        <taxon>Propionibacteriales</taxon>
        <taxon>Nocardioidaceae</taxon>
        <taxon>Micropruina</taxon>
    </lineage>
</organism>
<evidence type="ECO:0000256" key="1">
    <source>
        <dbReference type="SAM" id="Coils"/>
    </source>
</evidence>
<keyword evidence="1" id="KW-0175">Coiled coil</keyword>
<gene>
    <name evidence="3" type="ORF">MPLG2_0942</name>
</gene>
<dbReference type="Proteomes" id="UP000238164">
    <property type="component" value="Chromosome 1"/>
</dbReference>
<evidence type="ECO:0000313" key="4">
    <source>
        <dbReference type="Proteomes" id="UP000238164"/>
    </source>
</evidence>